<name>A0ABQ9GJA1_9NEOP</name>
<keyword evidence="4" id="KW-1185">Reference proteome</keyword>
<feature type="region of interest" description="Disordered" evidence="1">
    <location>
        <begin position="1"/>
        <end position="24"/>
    </location>
</feature>
<comment type="caution">
    <text evidence="3">The sequence shown here is derived from an EMBL/GenBank/DDBJ whole genome shotgun (WGS) entry which is preliminary data.</text>
</comment>
<dbReference type="EMBL" id="JARBHB010000011">
    <property type="protein sequence ID" value="KAJ8872099.1"/>
    <property type="molecule type" value="Genomic_DNA"/>
</dbReference>
<dbReference type="Proteomes" id="UP001159363">
    <property type="component" value="Chromosome 10"/>
</dbReference>
<feature type="domain" description="PiggyBac transposable element-derived protein" evidence="2">
    <location>
        <begin position="96"/>
        <end position="282"/>
    </location>
</feature>
<dbReference type="PANTHER" id="PTHR46599:SF3">
    <property type="entry name" value="PIGGYBAC TRANSPOSABLE ELEMENT-DERIVED PROTEIN 4"/>
    <property type="match status" value="1"/>
</dbReference>
<gene>
    <name evidence="3" type="ORF">PR048_025700</name>
</gene>
<accession>A0ABQ9GJA1</accession>
<dbReference type="Pfam" id="PF13843">
    <property type="entry name" value="DDE_Tnp_1_7"/>
    <property type="match status" value="1"/>
</dbReference>
<evidence type="ECO:0000259" key="2">
    <source>
        <dbReference type="Pfam" id="PF13843"/>
    </source>
</evidence>
<dbReference type="PANTHER" id="PTHR46599">
    <property type="entry name" value="PIGGYBAC TRANSPOSABLE ELEMENT-DERIVED PROTEIN 4"/>
    <property type="match status" value="1"/>
</dbReference>
<protein>
    <recommendedName>
        <fullName evidence="2">PiggyBac transposable element-derived protein domain-containing protein</fullName>
    </recommendedName>
</protein>
<sequence>MASSSRINLKERNETDGEYDDNSACVPGFDGNNSDLGSCGSDSDVDDHLCDILESNEDVLVEQCRVWYDVDMKNIPPAAPRFPFTGNPDVDSTCKPVECFELYFDQAMIDIVVRETNRYAEQFISTKSPKREMLRILILQGIVKLPRQEWHWSKRKIIRSSIFPELMSRNMFLLRMKFMHFTNNDSIDLLNHPNPKLWNFFDILLAWMRVWCSTKAVLDGKCSMRKKEANFGLKFFVLCETDSGYICDFLLYTGKSTVYNEKYDKFPISAKVVLHLMDQYLNLDVPIKEKTDIYGTVNSRRKDLPQGFSKEYRLKLVENHIEKYSDPNNQSPRGRSNATPNPLRLTARHFASHILPNPVKKELRRQSAVCCAKKNDNGKHISYVTWPLGDTCVNTLGLAASLELSCEHDSVVVAGNTITLASCLEKSPLYICNAYGTNHERFVPYALLVCSMMDDGELP</sequence>
<evidence type="ECO:0000256" key="1">
    <source>
        <dbReference type="SAM" id="MobiDB-lite"/>
    </source>
</evidence>
<reference evidence="3 4" key="1">
    <citation type="submission" date="2023-02" db="EMBL/GenBank/DDBJ databases">
        <title>LHISI_Scaffold_Assembly.</title>
        <authorList>
            <person name="Stuart O.P."/>
            <person name="Cleave R."/>
            <person name="Magrath M.J.L."/>
            <person name="Mikheyev A.S."/>
        </authorList>
    </citation>
    <scope>NUCLEOTIDE SEQUENCE [LARGE SCALE GENOMIC DNA]</scope>
    <source>
        <strain evidence="3">Daus_M_001</strain>
        <tissue evidence="3">Leg muscle</tissue>
    </source>
</reference>
<evidence type="ECO:0000313" key="4">
    <source>
        <dbReference type="Proteomes" id="UP001159363"/>
    </source>
</evidence>
<dbReference type="InterPro" id="IPR029526">
    <property type="entry name" value="PGBD"/>
</dbReference>
<evidence type="ECO:0000313" key="3">
    <source>
        <dbReference type="EMBL" id="KAJ8872099.1"/>
    </source>
</evidence>
<proteinExistence type="predicted"/>
<organism evidence="3 4">
    <name type="scientific">Dryococelus australis</name>
    <dbReference type="NCBI Taxonomy" id="614101"/>
    <lineage>
        <taxon>Eukaryota</taxon>
        <taxon>Metazoa</taxon>
        <taxon>Ecdysozoa</taxon>
        <taxon>Arthropoda</taxon>
        <taxon>Hexapoda</taxon>
        <taxon>Insecta</taxon>
        <taxon>Pterygota</taxon>
        <taxon>Neoptera</taxon>
        <taxon>Polyneoptera</taxon>
        <taxon>Phasmatodea</taxon>
        <taxon>Verophasmatodea</taxon>
        <taxon>Anareolatae</taxon>
        <taxon>Phasmatidae</taxon>
        <taxon>Eurycanthinae</taxon>
        <taxon>Dryococelus</taxon>
    </lineage>
</organism>